<feature type="region of interest" description="Disordered" evidence="2">
    <location>
        <begin position="95"/>
        <end position="133"/>
    </location>
</feature>
<reference evidence="3" key="1">
    <citation type="submission" date="2024-02" db="EMBL/GenBank/DDBJ databases">
        <authorList>
            <consortium name="ELIXIR-Norway"/>
            <consortium name="Elixir Norway"/>
        </authorList>
    </citation>
    <scope>NUCLEOTIDE SEQUENCE</scope>
</reference>
<proteinExistence type="predicted"/>
<dbReference type="PROSITE" id="PS51386">
    <property type="entry name" value="RINT1_TIP20"/>
    <property type="match status" value="1"/>
</dbReference>
<dbReference type="PANTHER" id="PTHR13520:SF0">
    <property type="entry name" value="RAD50-INTERACTING PROTEIN 1"/>
    <property type="match status" value="1"/>
</dbReference>
<feature type="compositionally biased region" description="Low complexity" evidence="2">
    <location>
        <begin position="115"/>
        <end position="133"/>
    </location>
</feature>
<sequence>MRRRQRPVLPLVSSLSAAVQEFLDSQFQSASDLASARSLSAKLKGDRENNEAELRKLQLRVESRAAEGASVAQHLTASLHDLAVRIEQIRSSPAAFSSAADPAAAGGGGGGTGENPNSPISSPHPVVSSPSSNGALVQELSSLASEVARVEQVRDYAQNVLRLEQLVGDLEDAVTAATSLARNRRFTVQRTVNEEILERFSDAVQTMQVVEDLIAMIASTKPQWRQLVSAVDLRVERAASSLRPAAIAEYCTLLAIIGWPPPLAPAGGGDADQKGGGSARMANPLLDMEDYIALRYQDCFMVLSTLQAVQRNWRQRRICRKREKEVFSTKYNASSRSSIDVDHLPHEPLWTVEELVSSIASRAEHHFVRWTQKPELVCALAYRVCQEYVDMIDEYLQPMIDKARLAGYSAREEWVSCLVGMVGKHLRIKILPGLANDVQEETVVSGPAAALWLHTVDQILAFDIRMRSLAVRALGLFQMGSEGDAVNQESIGDLLGSGVGCIGVFAEQASWLQVWAHVEFADAWDKLKPKLEKEEFWVIDRGMMPSSQRLGASGLGDGDFLGQQSLGTSEEFRAPAGAHAMLATMLSIIDRCRSLPKVDQRLAFIRAGAVPVAKEYHKELLQRCQEAEGLTALAEENEMVKVAFCANAARFFECRLQESGEDIFFLELRLAQLSTESDQGTEYDGDVESSEDRFYGLEGTIFDEEIERFARLRKDWIQKLVAAMSRGFEARSREYFRNKRTWIKEGNASIHGVHEILDAQAGNVAVDEHAESVDEVGVSGTLVDALAVLQSQLRALNGAFDEVNFIELWRDLAVRLDQLLVNSLLSGSNFSNFGIQQLTADVHAIFQVFKPFCVRPASFFKGLYSGIQAAEYASAKGLV</sequence>
<dbReference type="Pfam" id="PF04437">
    <property type="entry name" value="RINT1_TIP1"/>
    <property type="match status" value="1"/>
</dbReference>
<dbReference type="EMBL" id="OZ019895">
    <property type="protein sequence ID" value="CAK9219938.1"/>
    <property type="molecule type" value="Genomic_DNA"/>
</dbReference>
<dbReference type="Gene3D" id="1.20.58.670">
    <property type="entry name" value="Dsl1p vesicle tethering complex, Tip20p subunit, domain D"/>
    <property type="match status" value="1"/>
</dbReference>
<keyword evidence="4" id="KW-1185">Reference proteome</keyword>
<dbReference type="PANTHER" id="PTHR13520">
    <property type="entry name" value="RAD50-INTERACTING PROTEIN 1 RINT-1"/>
    <property type="match status" value="1"/>
</dbReference>
<evidence type="ECO:0000256" key="2">
    <source>
        <dbReference type="SAM" id="MobiDB-lite"/>
    </source>
</evidence>
<evidence type="ECO:0000313" key="3">
    <source>
        <dbReference type="EMBL" id="CAK9219938.1"/>
    </source>
</evidence>
<dbReference type="InterPro" id="IPR007528">
    <property type="entry name" value="RINT1_Tip20"/>
</dbReference>
<gene>
    <name evidence="3" type="ORF">CSSPTR1EN2_LOCUS15007</name>
</gene>
<protein>
    <submittedName>
        <fullName evidence="3">Uncharacterized protein</fullName>
    </submittedName>
</protein>
<keyword evidence="1" id="KW-0175">Coiled coil</keyword>
<evidence type="ECO:0000313" key="4">
    <source>
        <dbReference type="Proteomes" id="UP001497512"/>
    </source>
</evidence>
<name>A0ABP0UEV8_9BRYO</name>
<evidence type="ECO:0000256" key="1">
    <source>
        <dbReference type="SAM" id="Coils"/>
    </source>
</evidence>
<feature type="compositionally biased region" description="Low complexity" evidence="2">
    <location>
        <begin position="95"/>
        <end position="104"/>
    </location>
</feature>
<accession>A0ABP0UEV8</accession>
<feature type="coiled-coil region" evidence="1">
    <location>
        <begin position="40"/>
        <end position="67"/>
    </location>
</feature>
<dbReference type="InterPro" id="IPR042044">
    <property type="entry name" value="EXOC6PINT-1/Sec15/Tip20_C_dom2"/>
</dbReference>
<organism evidence="3 4">
    <name type="scientific">Sphagnum troendelagicum</name>
    <dbReference type="NCBI Taxonomy" id="128251"/>
    <lineage>
        <taxon>Eukaryota</taxon>
        <taxon>Viridiplantae</taxon>
        <taxon>Streptophyta</taxon>
        <taxon>Embryophyta</taxon>
        <taxon>Bryophyta</taxon>
        <taxon>Sphagnophytina</taxon>
        <taxon>Sphagnopsida</taxon>
        <taxon>Sphagnales</taxon>
        <taxon>Sphagnaceae</taxon>
        <taxon>Sphagnum</taxon>
    </lineage>
</organism>
<dbReference type="Proteomes" id="UP001497512">
    <property type="component" value="Chromosome 3"/>
</dbReference>